<accession>A0ABZ2FDI0</accession>
<feature type="domain" description="Nudix hydrolase" evidence="1">
    <location>
        <begin position="1"/>
        <end position="152"/>
    </location>
</feature>
<evidence type="ECO:0000313" key="2">
    <source>
        <dbReference type="EMBL" id="WWF04770.1"/>
    </source>
</evidence>
<protein>
    <submittedName>
        <fullName evidence="2">NUDIX domain-containing protein</fullName>
    </submittedName>
</protein>
<proteinExistence type="predicted"/>
<dbReference type="PROSITE" id="PS51462">
    <property type="entry name" value="NUDIX"/>
    <property type="match status" value="1"/>
</dbReference>
<dbReference type="CDD" id="cd04662">
    <property type="entry name" value="NUDIX_Hydrolase"/>
    <property type="match status" value="1"/>
</dbReference>
<dbReference type="PANTHER" id="PTHR21340">
    <property type="entry name" value="DIADENOSINE 5,5-P1,P4-TETRAPHOSPHATE PYROPHOSPHOHYDROLASE MUTT"/>
    <property type="match status" value="1"/>
</dbReference>
<dbReference type="EMBL" id="CP104874">
    <property type="protein sequence ID" value="WWF04770.1"/>
    <property type="molecule type" value="Genomic_DNA"/>
</dbReference>
<dbReference type="InterPro" id="IPR051325">
    <property type="entry name" value="Nudix_hydrolase_domain"/>
</dbReference>
<keyword evidence="3" id="KW-1185">Reference proteome</keyword>
<organism evidence="2 3">
    <name type="scientific">Janibacter terrae</name>
    <dbReference type="NCBI Taxonomy" id="103817"/>
    <lineage>
        <taxon>Bacteria</taxon>
        <taxon>Bacillati</taxon>
        <taxon>Actinomycetota</taxon>
        <taxon>Actinomycetes</taxon>
        <taxon>Micrococcales</taxon>
        <taxon>Intrasporangiaceae</taxon>
        <taxon>Janibacter</taxon>
    </lineage>
</organism>
<dbReference type="InterPro" id="IPR015797">
    <property type="entry name" value="NUDIX_hydrolase-like_dom_sf"/>
</dbReference>
<sequence>MTRTSAGLLPFVRGEGGSAHVFLGHMGGPLWITRPRGWTIVKGEHGPDEQPLAAAEREWLEETGAPAPAGDRVPLGEIRQSGGKQVTAWAIEVGAAADVVFVESGVFEMEWPPRSGRRQSFPELDRAGWHDLDSARELVVAAQTAFLDRLVELLGD</sequence>
<name>A0ABZ2FDI0_9MICO</name>
<evidence type="ECO:0000313" key="3">
    <source>
        <dbReference type="Proteomes" id="UP001381003"/>
    </source>
</evidence>
<evidence type="ECO:0000259" key="1">
    <source>
        <dbReference type="PROSITE" id="PS51462"/>
    </source>
</evidence>
<reference evidence="2 3" key="1">
    <citation type="submission" date="2022-09" db="EMBL/GenBank/DDBJ databases">
        <title>Complete genome sequence of Janibacter terrae strain COS04-44, PCL-degrading bacteria isolated from oil spilled coast.</title>
        <authorList>
            <person name="Park H."/>
            <person name="Kim J.Y."/>
            <person name="An S.H."/>
            <person name="Lee C.M."/>
            <person name="Weon H.-Y."/>
        </authorList>
    </citation>
    <scope>NUCLEOTIDE SEQUENCE [LARGE SCALE GENOMIC DNA]</scope>
    <source>
        <strain evidence="2 3">COS04-44</strain>
    </source>
</reference>
<dbReference type="Gene3D" id="3.90.79.10">
    <property type="entry name" value="Nucleoside Triphosphate Pyrophosphohydrolase"/>
    <property type="match status" value="1"/>
</dbReference>
<dbReference type="Pfam" id="PF00293">
    <property type="entry name" value="NUDIX"/>
    <property type="match status" value="1"/>
</dbReference>
<dbReference type="Proteomes" id="UP001381003">
    <property type="component" value="Chromosome"/>
</dbReference>
<gene>
    <name evidence="2" type="ORF">N5P18_13980</name>
</gene>
<dbReference type="InterPro" id="IPR000086">
    <property type="entry name" value="NUDIX_hydrolase_dom"/>
</dbReference>
<dbReference type="SUPFAM" id="SSF55811">
    <property type="entry name" value="Nudix"/>
    <property type="match status" value="1"/>
</dbReference>
<dbReference type="RefSeq" id="WP_338537998.1">
    <property type="nucleotide sequence ID" value="NZ_CP104874.1"/>
</dbReference>
<dbReference type="PANTHER" id="PTHR21340:SF7">
    <property type="entry name" value="NUDIX HYDROLASE DOMAIN-CONTAINING PROTEIN"/>
    <property type="match status" value="1"/>
</dbReference>